<name>A0AAX1Z4Q0_CAMJU</name>
<organism evidence="1 2">
    <name type="scientific">Campylobacter jejuni</name>
    <dbReference type="NCBI Taxonomy" id="197"/>
    <lineage>
        <taxon>Bacteria</taxon>
        <taxon>Pseudomonadati</taxon>
        <taxon>Campylobacterota</taxon>
        <taxon>Epsilonproteobacteria</taxon>
        <taxon>Campylobacterales</taxon>
        <taxon>Campylobacteraceae</taxon>
        <taxon>Campylobacter</taxon>
    </lineage>
</organism>
<sequence>MSRNGDMKVNHETSLDEMLESLTKVDEEDDEIVVSASVVQVRCNKDTGIIRVILASEVKKLLSASSMNFIYDYIVEYIRRYMGKGLLSEYRPDIPKEIVKDIALDVQYLIFEHLLRDEDE</sequence>
<proteinExistence type="predicted"/>
<accession>A0AAX1Z4Q0</accession>
<evidence type="ECO:0000313" key="1">
    <source>
        <dbReference type="EMBL" id="RTI48519.1"/>
    </source>
</evidence>
<dbReference type="RefSeq" id="WP_126262832.1">
    <property type="nucleotide sequence ID" value="NZ_PQZD01000003.1"/>
</dbReference>
<dbReference type="AlphaFoldDB" id="A0AAX1Z4Q0"/>
<evidence type="ECO:0000313" key="2">
    <source>
        <dbReference type="Proteomes" id="UP000287197"/>
    </source>
</evidence>
<comment type="caution">
    <text evidence="1">The sequence shown here is derived from an EMBL/GenBank/DDBJ whole genome shotgun (WGS) entry which is preliminary data.</text>
</comment>
<reference evidence="1" key="2">
    <citation type="journal article" date="2019" name="Appl. Environ. Microbiol.">
        <title>Population genetics and characterization of Campylobacter jejuni isolates in western jackdaws and game birds in Finland.</title>
        <authorList>
            <person name="Kovanen S."/>
            <person name="Rossi M."/>
            <person name="Pohja-Mykra M."/>
            <person name="Nieminen T."/>
            <person name="Raunio-Saarnisto M."/>
            <person name="Sauvala M."/>
            <person name="Fredriksson-Ahomaa M."/>
            <person name="Hanninen M.L."/>
            <person name="Kivisto R."/>
        </authorList>
    </citation>
    <scope>NUCLEOTIDE SEQUENCE</scope>
    <source>
        <strain evidence="1">SO-26</strain>
    </source>
</reference>
<dbReference type="Proteomes" id="UP000287197">
    <property type="component" value="Unassembled WGS sequence"/>
</dbReference>
<dbReference type="EMBL" id="PQZD01000003">
    <property type="protein sequence ID" value="RTI48519.1"/>
    <property type="molecule type" value="Genomic_DNA"/>
</dbReference>
<protein>
    <submittedName>
        <fullName evidence="1">Uncharacterized protein</fullName>
    </submittedName>
</protein>
<gene>
    <name evidence="1" type="ORF">C3I27_03635</name>
</gene>
<reference evidence="1" key="1">
    <citation type="submission" date="2018-01" db="EMBL/GenBank/DDBJ databases">
        <authorList>
            <person name="Kovanen S."/>
            <person name="Nieminen T."/>
            <person name="Pohja-Mykra M."/>
            <person name="Raunio-Saarnisto M."/>
            <person name="Sauvala M."/>
            <person name="Fredriksson-Ahomaa M."/>
            <person name="Hanninen M.-L."/>
            <person name="Kivisto R."/>
        </authorList>
    </citation>
    <scope>NUCLEOTIDE SEQUENCE</scope>
    <source>
        <strain evidence="1">SO-26</strain>
    </source>
</reference>